<feature type="transmembrane region" description="Helical" evidence="6">
    <location>
        <begin position="93"/>
        <end position="112"/>
    </location>
</feature>
<evidence type="ECO:0000256" key="3">
    <source>
        <dbReference type="ARBA" id="ARBA00022692"/>
    </source>
</evidence>
<dbReference type="PANTHER" id="PTHR43823">
    <property type="entry name" value="SPORULATION PROTEIN YKVU"/>
    <property type="match status" value="1"/>
</dbReference>
<feature type="transmembrane region" description="Helical" evidence="6">
    <location>
        <begin position="392"/>
        <end position="414"/>
    </location>
</feature>
<keyword evidence="8" id="KW-1185">Reference proteome</keyword>
<feature type="transmembrane region" description="Helical" evidence="6">
    <location>
        <begin position="356"/>
        <end position="383"/>
    </location>
</feature>
<evidence type="ECO:0000256" key="6">
    <source>
        <dbReference type="SAM" id="Phobius"/>
    </source>
</evidence>
<dbReference type="GO" id="GO:0005886">
    <property type="term" value="C:plasma membrane"/>
    <property type="evidence" value="ECO:0007669"/>
    <property type="project" value="UniProtKB-SubCell"/>
</dbReference>
<evidence type="ECO:0000256" key="1">
    <source>
        <dbReference type="ARBA" id="ARBA00004651"/>
    </source>
</evidence>
<dbReference type="Pfam" id="PF01554">
    <property type="entry name" value="MatE"/>
    <property type="match status" value="2"/>
</dbReference>
<dbReference type="OrthoDB" id="9806302at2"/>
<dbReference type="EMBL" id="AQGQ01000004">
    <property type="protein sequence ID" value="EOD56816.1"/>
    <property type="molecule type" value="Genomic_DNA"/>
</dbReference>
<dbReference type="GO" id="GO:0042910">
    <property type="term" value="F:xenobiotic transmembrane transporter activity"/>
    <property type="evidence" value="ECO:0007669"/>
    <property type="project" value="InterPro"/>
</dbReference>
<feature type="transmembrane region" description="Helical" evidence="6">
    <location>
        <begin position="280"/>
        <end position="302"/>
    </location>
</feature>
<gene>
    <name evidence="7" type="ORF">G113_01724</name>
</gene>
<dbReference type="Proteomes" id="UP000013526">
    <property type="component" value="Unassembled WGS sequence"/>
</dbReference>
<keyword evidence="2" id="KW-1003">Cell membrane</keyword>
<feature type="transmembrane region" description="Helical" evidence="6">
    <location>
        <begin position="166"/>
        <end position="186"/>
    </location>
</feature>
<dbReference type="GO" id="GO:0015297">
    <property type="term" value="F:antiporter activity"/>
    <property type="evidence" value="ECO:0007669"/>
    <property type="project" value="InterPro"/>
</dbReference>
<name>R1H8L7_9GAMM</name>
<organism evidence="7 8">
    <name type="scientific">Aeromonas molluscorum 848</name>
    <dbReference type="NCBI Taxonomy" id="1268236"/>
    <lineage>
        <taxon>Bacteria</taxon>
        <taxon>Pseudomonadati</taxon>
        <taxon>Pseudomonadota</taxon>
        <taxon>Gammaproteobacteria</taxon>
        <taxon>Aeromonadales</taxon>
        <taxon>Aeromonadaceae</taxon>
        <taxon>Aeromonas</taxon>
    </lineage>
</organism>
<evidence type="ECO:0000313" key="8">
    <source>
        <dbReference type="Proteomes" id="UP000013526"/>
    </source>
</evidence>
<evidence type="ECO:0000256" key="4">
    <source>
        <dbReference type="ARBA" id="ARBA00022989"/>
    </source>
</evidence>
<keyword evidence="3 6" id="KW-0812">Transmembrane</keyword>
<feature type="transmembrane region" description="Helical" evidence="6">
    <location>
        <begin position="16"/>
        <end position="36"/>
    </location>
</feature>
<feature type="transmembrane region" description="Helical" evidence="6">
    <location>
        <begin position="138"/>
        <end position="159"/>
    </location>
</feature>
<keyword evidence="4 6" id="KW-1133">Transmembrane helix</keyword>
<feature type="transmembrane region" description="Helical" evidence="6">
    <location>
        <begin position="198"/>
        <end position="218"/>
    </location>
</feature>
<sequence length="475" mass="51359">MSTYFTLRQRAMTRRFWGYALPSIMAMLVSGAYYLVDGIFVGHYVGAAGLAGINLAYPVIMVLIGLAAMIAMGAATAISFQQGAKNLKLARQALVNALWLLALLGTLAPLLLHHWHIDILLVLGIEQGTETWKQASDYLTWIGGGTLLLASNLAVPYLLRNDGRPRLAMILVSSGALLNIALNYVMVGRLGLGLVGTAQATLIAEGVVSLLGLGYFFTAHARLRLSWRDLVPECPAMPGLLFSGLPSLIAQFNLGLLLLLHNSQLMVYGSVKDLAGFTVAGYTEAVFIVILQGLAFGIQPLISQAAGAGRYRDLKFLMEMGLKVTLVYGMLVWLLIQLLPQPVAMLYTGSQDGELLAAAVSSLTLNLGAIPLEGIIMFGIVLLQSMARTRQALIISAAKTLLLLPLIFLLPMQWGREGVLLAQPTTVLLLTLPLCWLLWREWRRLKLACAPQGLHQAKPPVSKECRLPGAPAGFR</sequence>
<feature type="transmembrane region" description="Helical" evidence="6">
    <location>
        <begin position="420"/>
        <end position="439"/>
    </location>
</feature>
<feature type="transmembrane region" description="Helical" evidence="6">
    <location>
        <begin position="239"/>
        <end position="260"/>
    </location>
</feature>
<keyword evidence="5 6" id="KW-0472">Membrane</keyword>
<proteinExistence type="predicted"/>
<comment type="caution">
    <text evidence="7">The sequence shown here is derived from an EMBL/GenBank/DDBJ whole genome shotgun (WGS) entry which is preliminary data.</text>
</comment>
<dbReference type="InterPro" id="IPR002528">
    <property type="entry name" value="MATE_fam"/>
</dbReference>
<accession>R1H8L7</accession>
<feature type="transmembrane region" description="Helical" evidence="6">
    <location>
        <begin position="314"/>
        <end position="336"/>
    </location>
</feature>
<evidence type="ECO:0000256" key="5">
    <source>
        <dbReference type="ARBA" id="ARBA00023136"/>
    </source>
</evidence>
<feature type="transmembrane region" description="Helical" evidence="6">
    <location>
        <begin position="56"/>
        <end position="81"/>
    </location>
</feature>
<dbReference type="InterPro" id="IPR051327">
    <property type="entry name" value="MATE_MepA_subfamily"/>
</dbReference>
<dbReference type="AlphaFoldDB" id="R1H8L7"/>
<reference evidence="7 8" key="1">
    <citation type="journal article" date="2013" name="Genome Announc.">
        <title>Draft Genome Sequence of Aeromonas molluscorum Strain 848TT, Isolated from Bivalve Molluscs.</title>
        <authorList>
            <person name="Spataro N."/>
            <person name="Farfan M."/>
            <person name="Albarral V."/>
            <person name="Sanglas A."/>
            <person name="Loren J.G."/>
            <person name="Fuste M.C."/>
            <person name="Bosch E."/>
        </authorList>
    </citation>
    <scope>NUCLEOTIDE SEQUENCE [LARGE SCALE GENOMIC DNA]</scope>
    <source>
        <strain evidence="7 8">848</strain>
    </source>
</reference>
<evidence type="ECO:0000313" key="7">
    <source>
        <dbReference type="EMBL" id="EOD56816.1"/>
    </source>
</evidence>
<dbReference type="PATRIC" id="fig|1268236.3.peg.346"/>
<comment type="subcellular location">
    <subcellularLocation>
        <location evidence="1">Cell membrane</location>
        <topology evidence="1">Multi-pass membrane protein</topology>
    </subcellularLocation>
</comment>
<dbReference type="PANTHER" id="PTHR43823:SF3">
    <property type="entry name" value="MULTIDRUG EXPORT PROTEIN MEPA"/>
    <property type="match status" value="1"/>
</dbReference>
<evidence type="ECO:0000256" key="2">
    <source>
        <dbReference type="ARBA" id="ARBA00022475"/>
    </source>
</evidence>
<protein>
    <submittedName>
        <fullName evidence="7">Cation (Na+-coupled) multidrug resistance efflux pump</fullName>
    </submittedName>
</protein>
<dbReference type="RefSeq" id="WP_005892088.1">
    <property type="nucleotide sequence ID" value="NZ_AQGQ01000004.1"/>
</dbReference>